<evidence type="ECO:0000256" key="7">
    <source>
        <dbReference type="ARBA" id="ARBA00023004"/>
    </source>
</evidence>
<keyword evidence="10" id="KW-0456">Lyase</keyword>
<keyword evidence="4" id="KW-0004">4Fe-4S</keyword>
<dbReference type="InterPro" id="IPR058240">
    <property type="entry name" value="rSAM_sf"/>
</dbReference>
<evidence type="ECO:0000256" key="2">
    <source>
        <dbReference type="ARBA" id="ARBA00005155"/>
    </source>
</evidence>
<reference evidence="12 13" key="1">
    <citation type="journal article" date="2010" name="Stand. Genomic Sci.">
        <title>Complete genome sequence of Ignisphaera aggregans type strain (AQ1.S1).</title>
        <authorList>
            <person name="Goker M."/>
            <person name="Held B."/>
            <person name="Lapidus A."/>
            <person name="Nolan M."/>
            <person name="Spring S."/>
            <person name="Yasawong M."/>
            <person name="Lucas S."/>
            <person name="Glavina Del Rio T."/>
            <person name="Tice H."/>
            <person name="Cheng J.F."/>
            <person name="Goodwin L."/>
            <person name="Tapia R."/>
            <person name="Pitluck S."/>
            <person name="Liolios K."/>
            <person name="Ivanova N."/>
            <person name="Mavromatis K."/>
            <person name="Mikhailova N."/>
            <person name="Pati A."/>
            <person name="Chen A."/>
            <person name="Palaniappan K."/>
            <person name="Brambilla E."/>
            <person name="Land M."/>
            <person name="Hauser L."/>
            <person name="Chang Y.J."/>
            <person name="Jeffries C.D."/>
            <person name="Brettin T."/>
            <person name="Detter J.C."/>
            <person name="Han C."/>
            <person name="Rohde M."/>
            <person name="Sikorski J."/>
            <person name="Woyke T."/>
            <person name="Bristow J."/>
            <person name="Eisen J.A."/>
            <person name="Markowitz V."/>
            <person name="Hugenholtz P."/>
            <person name="Kyrpides N.C."/>
            <person name="Klenk H.P."/>
        </authorList>
    </citation>
    <scope>NUCLEOTIDE SEQUENCE [LARGE SCALE GENOMIC DNA]</scope>
    <source>
        <strain evidence="13">DSM 17230 / JCM 13409 / AQ1.S1</strain>
    </source>
</reference>
<evidence type="ECO:0000256" key="9">
    <source>
        <dbReference type="ARBA" id="ARBA00023231"/>
    </source>
</evidence>
<keyword evidence="6" id="KW-0479">Metal-binding</keyword>
<evidence type="ECO:0000256" key="10">
    <source>
        <dbReference type="ARBA" id="ARBA00023239"/>
    </source>
</evidence>
<proteinExistence type="inferred from homology"/>
<dbReference type="InterPro" id="IPR013785">
    <property type="entry name" value="Aldolase_TIM"/>
</dbReference>
<dbReference type="Gene3D" id="3.20.20.70">
    <property type="entry name" value="Aldolase class I"/>
    <property type="match status" value="1"/>
</dbReference>
<dbReference type="AlphaFoldDB" id="E0SRJ9"/>
<dbReference type="PANTHER" id="PTHR43787:SF13">
    <property type="entry name" value="FEMO COFACTOR BIOSYNTHESIS PROTEIN NIFB"/>
    <property type="match status" value="1"/>
</dbReference>
<keyword evidence="9" id="KW-0535">Nitrogen fixation</keyword>
<evidence type="ECO:0000256" key="3">
    <source>
        <dbReference type="ARBA" id="ARBA00006804"/>
    </source>
</evidence>
<keyword evidence="5" id="KW-0949">S-adenosyl-L-methionine</keyword>
<evidence type="ECO:0000256" key="5">
    <source>
        <dbReference type="ARBA" id="ARBA00022691"/>
    </source>
</evidence>
<dbReference type="CDD" id="cd01335">
    <property type="entry name" value="Radical_SAM"/>
    <property type="match status" value="1"/>
</dbReference>
<dbReference type="BioCyc" id="IAGG583356:GHAH-439-MONOMER"/>
<dbReference type="SFLD" id="SFLDS00029">
    <property type="entry name" value="Radical_SAM"/>
    <property type="match status" value="1"/>
</dbReference>
<comment type="pathway">
    <text evidence="2">Cofactor biosynthesis; Fe-Mo cofactor biosynthesis.</text>
</comment>
<dbReference type="HOGENOM" id="CLU_1080107_0_0_2"/>
<dbReference type="KEGG" id="iag:Igag_0436"/>
<dbReference type="PANTHER" id="PTHR43787">
    <property type="entry name" value="FEMO COFACTOR BIOSYNTHESIS PROTEIN NIFB-RELATED"/>
    <property type="match status" value="1"/>
</dbReference>
<organism evidence="12 13">
    <name type="scientific">Ignisphaera aggregans (strain DSM 17230 / JCM 13409 / AQ1.S1)</name>
    <dbReference type="NCBI Taxonomy" id="583356"/>
    <lineage>
        <taxon>Archaea</taxon>
        <taxon>Thermoproteota</taxon>
        <taxon>Thermoprotei</taxon>
        <taxon>Desulfurococcales</taxon>
        <taxon>Desulfurococcaceae</taxon>
        <taxon>Ignisphaera</taxon>
    </lineage>
</organism>
<keyword evidence="13" id="KW-1185">Reference proteome</keyword>
<dbReference type="SUPFAM" id="SSF102114">
    <property type="entry name" value="Radical SAM enzymes"/>
    <property type="match status" value="1"/>
</dbReference>
<evidence type="ECO:0000256" key="6">
    <source>
        <dbReference type="ARBA" id="ARBA00022723"/>
    </source>
</evidence>
<keyword evidence="8" id="KW-0411">Iron-sulfur</keyword>
<dbReference type="Pfam" id="PF04055">
    <property type="entry name" value="Radical_SAM"/>
    <property type="match status" value="1"/>
</dbReference>
<dbReference type="Proteomes" id="UP000001304">
    <property type="component" value="Chromosome"/>
</dbReference>
<evidence type="ECO:0000256" key="4">
    <source>
        <dbReference type="ARBA" id="ARBA00022485"/>
    </source>
</evidence>
<sequence>MKGYNPIDIGNIVEKSISMDVNGTIYRKYYRFRATKFYGGSSTADVVGCNLMCIYCWSYRINSMYRSIGVFYSPYDVAHKLMTIARENRYRFIRITGGEPTLAYTHLLQVLENLVSMGIRDIGRFIIETNGILLGYKPDIIRELVNYNDFITVRVSLKGCSEEEFSIVTGADKNFYSYQLMGIKNLVDYSIDTRVVIPISFCKTSSTSLLLERLLDIDKNIIDRIEMEIVFLYRSNMDRLCRKGLKPWIAIDKRLRRVLRGLEIDEYFRGQCSENSYRDT</sequence>
<accession>E0SRJ9</accession>
<gene>
    <name evidence="12" type="ordered locus">Igag_0436</name>
</gene>
<dbReference type="InterPro" id="IPR007197">
    <property type="entry name" value="rSAM"/>
</dbReference>
<dbReference type="PROSITE" id="PS51918">
    <property type="entry name" value="RADICAL_SAM"/>
    <property type="match status" value="1"/>
</dbReference>
<comment type="similarity">
    <text evidence="3">Belongs to the radical SAM superfamily. NifB family.</text>
</comment>
<comment type="cofactor">
    <cofactor evidence="1">
        <name>[4Fe-4S] cluster</name>
        <dbReference type="ChEBI" id="CHEBI:49883"/>
    </cofactor>
</comment>
<evidence type="ECO:0000259" key="11">
    <source>
        <dbReference type="PROSITE" id="PS51918"/>
    </source>
</evidence>
<keyword evidence="7" id="KW-0408">Iron</keyword>
<dbReference type="EMBL" id="CP002098">
    <property type="protein sequence ID" value="ADM27274.1"/>
    <property type="molecule type" value="Genomic_DNA"/>
</dbReference>
<dbReference type="STRING" id="583356.Igag_0436"/>
<name>E0SRJ9_IGNAA</name>
<feature type="domain" description="Radical SAM core" evidence="11">
    <location>
        <begin position="33"/>
        <end position="271"/>
    </location>
</feature>
<dbReference type="GO" id="GO:0051539">
    <property type="term" value="F:4 iron, 4 sulfur cluster binding"/>
    <property type="evidence" value="ECO:0007669"/>
    <property type="project" value="UniProtKB-KW"/>
</dbReference>
<dbReference type="GO" id="GO:0046872">
    <property type="term" value="F:metal ion binding"/>
    <property type="evidence" value="ECO:0007669"/>
    <property type="project" value="UniProtKB-KW"/>
</dbReference>
<evidence type="ECO:0000313" key="12">
    <source>
        <dbReference type="EMBL" id="ADM27274.1"/>
    </source>
</evidence>
<dbReference type="GO" id="GO:0016829">
    <property type="term" value="F:lyase activity"/>
    <property type="evidence" value="ECO:0007669"/>
    <property type="project" value="UniProtKB-KW"/>
</dbReference>
<evidence type="ECO:0000256" key="1">
    <source>
        <dbReference type="ARBA" id="ARBA00001966"/>
    </source>
</evidence>
<protein>
    <submittedName>
        <fullName evidence="12">Radical SAM domain protein</fullName>
    </submittedName>
</protein>
<evidence type="ECO:0000313" key="13">
    <source>
        <dbReference type="Proteomes" id="UP000001304"/>
    </source>
</evidence>
<evidence type="ECO:0000256" key="8">
    <source>
        <dbReference type="ARBA" id="ARBA00023014"/>
    </source>
</evidence>